<dbReference type="InterPro" id="IPR000792">
    <property type="entry name" value="Tscrpt_reg_LuxR_C"/>
</dbReference>
<dbReference type="SUPFAM" id="SSF46894">
    <property type="entry name" value="C-terminal effector domain of the bipartite response regulators"/>
    <property type="match status" value="1"/>
</dbReference>
<comment type="caution">
    <text evidence="4">The sequence shown here is derived from an EMBL/GenBank/DDBJ whole genome shotgun (WGS) entry which is preliminary data.</text>
</comment>
<dbReference type="InterPro" id="IPR036388">
    <property type="entry name" value="WH-like_DNA-bd_sf"/>
</dbReference>
<dbReference type="OrthoDB" id="8482304at2"/>
<dbReference type="Proteomes" id="UP000278981">
    <property type="component" value="Unassembled WGS sequence"/>
</dbReference>
<dbReference type="InterPro" id="IPR027417">
    <property type="entry name" value="P-loop_NTPase"/>
</dbReference>
<reference evidence="4 5" key="1">
    <citation type="submission" date="2018-04" db="EMBL/GenBank/DDBJ databases">
        <title>Micromonosporas from Atacama Desert.</title>
        <authorList>
            <person name="Carro L."/>
            <person name="Klenk H.-P."/>
            <person name="Goodfellow M."/>
        </authorList>
    </citation>
    <scope>NUCLEOTIDE SEQUENCE [LARGE SCALE GENOMIC DNA]</scope>
    <source>
        <strain evidence="4 5">LB19</strain>
    </source>
</reference>
<dbReference type="Gene3D" id="1.10.10.10">
    <property type="entry name" value="Winged helix-like DNA-binding domain superfamily/Winged helix DNA-binding domain"/>
    <property type="match status" value="1"/>
</dbReference>
<dbReference type="InterPro" id="IPR041664">
    <property type="entry name" value="AAA_16"/>
</dbReference>
<dbReference type="GO" id="GO:0006355">
    <property type="term" value="P:regulation of DNA-templated transcription"/>
    <property type="evidence" value="ECO:0007669"/>
    <property type="project" value="InterPro"/>
</dbReference>
<name>A0A3N9Y7L2_9ACTN</name>
<evidence type="ECO:0000259" key="3">
    <source>
        <dbReference type="PROSITE" id="PS50043"/>
    </source>
</evidence>
<evidence type="ECO:0000256" key="2">
    <source>
        <dbReference type="ARBA" id="ARBA00022840"/>
    </source>
</evidence>
<keyword evidence="1" id="KW-0547">Nucleotide-binding</keyword>
<dbReference type="InterPro" id="IPR011990">
    <property type="entry name" value="TPR-like_helical_dom_sf"/>
</dbReference>
<dbReference type="Pfam" id="PF13191">
    <property type="entry name" value="AAA_16"/>
    <property type="match status" value="1"/>
</dbReference>
<organism evidence="4 5">
    <name type="scientific">Micromonospora ureilytica</name>
    <dbReference type="NCBI Taxonomy" id="709868"/>
    <lineage>
        <taxon>Bacteria</taxon>
        <taxon>Bacillati</taxon>
        <taxon>Actinomycetota</taxon>
        <taxon>Actinomycetes</taxon>
        <taxon>Micromonosporales</taxon>
        <taxon>Micromonosporaceae</taxon>
        <taxon>Micromonospora</taxon>
    </lineage>
</organism>
<dbReference type="CDD" id="cd06170">
    <property type="entry name" value="LuxR_C_like"/>
    <property type="match status" value="1"/>
</dbReference>
<dbReference type="Gene3D" id="1.25.40.10">
    <property type="entry name" value="Tetratricopeptide repeat domain"/>
    <property type="match status" value="2"/>
</dbReference>
<sequence>MLTSVNSPGFLIGRVPELAELWDAVQRLRLGAGGVVWIEGEPGIGKSSLVAAAAHVGRELGCQVSEGVADQLAHPPLLGVLLDCLDIRPRSTDPHRARIAAFLTDGRSVLDLTDASHATAAVEMVVALVDELCTAGPMMLLVDDVQWADDASIDVCRRLASVAAHLPLLLVLSYRPGAHRSTVRRLRAAARRRAVVRVPLGPLTPESVRDLLAALVGVPPGDGLVRLAAQAAGNPLFLRELVESLLREDLLDVGAQAEVRDSVVGVVPRSLAAALEGRLSSVPAGTVELMRAAALLGGEFAVTELAALLGRPAIDFSADLQEAVTAGILVEAGPRLRFRHPLLRQALYDGMPAALRAALHLEVARALEAASVEPQRVAQHLLASGVVGNRWARRWLAEAGPVLAGWAPHLAAELLRREVDHDPGDEDVRVRLCMNLVRVLIAGGEHEEAAQRVRQTLGLIVDPDDRGQLHWMLARALFSGGRNTAAVANLHRALAGADLPDAWRARLLASLAMFQRAGSGDLVAADATARDALRTAAVAGDAFATAYALTGLWASHSVRRQHRLALHSAEGAIEALSFVPDHVDLRAFALHGRIFSLQNLSRWTDAEAALREARDFLRAANRMDDTTAGVTAAVLLFWLGRWDDALAELDAVAQDTSTSTYRGLREGGPEWLRHGVSALIAGHRGERARAAAHLRAGFDRPVVTVADRENLDFLLVARSLAAEQDGDLRMALDHLGVLLDRRPGEMTLTHQWLPRFVRLALAVDDRSAAEAGVRACLAEAAAEQVPARAAASADRCRGLRSGDPATIRSAVAHYRAGGVPVELAGALEDLAVVLAERGDTAQARVALHEASDLYGGFGATWDIRRAEARLRSRGVRRGVRGTRANRAGHGWAALTPTERKVAMLVAAGRSTSDIAQSLFLTRRTTQTHISRILAKLGMRSRVEIAGAVLREGLAGVVDR</sequence>
<dbReference type="EMBL" id="QDGB01000280">
    <property type="protein sequence ID" value="RQX15407.1"/>
    <property type="molecule type" value="Genomic_DNA"/>
</dbReference>
<proteinExistence type="predicted"/>
<evidence type="ECO:0000313" key="4">
    <source>
        <dbReference type="EMBL" id="RQX15407.1"/>
    </source>
</evidence>
<dbReference type="InterPro" id="IPR016032">
    <property type="entry name" value="Sig_transdc_resp-reg_C-effctor"/>
</dbReference>
<gene>
    <name evidence="4" type="ORF">DDE19_20055</name>
</gene>
<evidence type="ECO:0000256" key="1">
    <source>
        <dbReference type="ARBA" id="ARBA00022741"/>
    </source>
</evidence>
<dbReference type="AlphaFoldDB" id="A0A3N9Y7L2"/>
<dbReference type="PANTHER" id="PTHR16305">
    <property type="entry name" value="TESTICULAR SOLUBLE ADENYLYL CYCLASE"/>
    <property type="match status" value="1"/>
</dbReference>
<dbReference type="GO" id="GO:0004016">
    <property type="term" value="F:adenylate cyclase activity"/>
    <property type="evidence" value="ECO:0007669"/>
    <property type="project" value="TreeGrafter"/>
</dbReference>
<dbReference type="SUPFAM" id="SSF52540">
    <property type="entry name" value="P-loop containing nucleoside triphosphate hydrolases"/>
    <property type="match status" value="1"/>
</dbReference>
<feature type="domain" description="HTH luxR-type" evidence="3">
    <location>
        <begin position="887"/>
        <end position="952"/>
    </location>
</feature>
<protein>
    <submittedName>
        <fullName evidence="4">SARP family transcriptional regulator</fullName>
    </submittedName>
</protein>
<dbReference type="PRINTS" id="PR00038">
    <property type="entry name" value="HTHLUXR"/>
</dbReference>
<dbReference type="PANTHER" id="PTHR16305:SF35">
    <property type="entry name" value="TRANSCRIPTIONAL ACTIVATOR DOMAIN"/>
    <property type="match status" value="1"/>
</dbReference>
<evidence type="ECO:0000313" key="5">
    <source>
        <dbReference type="Proteomes" id="UP000278981"/>
    </source>
</evidence>
<dbReference type="Pfam" id="PF00196">
    <property type="entry name" value="GerE"/>
    <property type="match status" value="1"/>
</dbReference>
<accession>A0A3N9Y7L2</accession>
<dbReference type="GO" id="GO:0005737">
    <property type="term" value="C:cytoplasm"/>
    <property type="evidence" value="ECO:0007669"/>
    <property type="project" value="TreeGrafter"/>
</dbReference>
<dbReference type="SMART" id="SM00421">
    <property type="entry name" value="HTH_LUXR"/>
    <property type="match status" value="1"/>
</dbReference>
<dbReference type="PROSITE" id="PS50043">
    <property type="entry name" value="HTH_LUXR_2"/>
    <property type="match status" value="1"/>
</dbReference>
<dbReference type="GO" id="GO:0005524">
    <property type="term" value="F:ATP binding"/>
    <property type="evidence" value="ECO:0007669"/>
    <property type="project" value="UniProtKB-KW"/>
</dbReference>
<dbReference type="GO" id="GO:0003677">
    <property type="term" value="F:DNA binding"/>
    <property type="evidence" value="ECO:0007669"/>
    <property type="project" value="InterPro"/>
</dbReference>
<dbReference type="SUPFAM" id="SSF48452">
    <property type="entry name" value="TPR-like"/>
    <property type="match status" value="1"/>
</dbReference>
<keyword evidence="2" id="KW-0067">ATP-binding</keyword>